<gene>
    <name evidence="1" type="ORF">JOF59_000312</name>
</gene>
<dbReference type="Proteomes" id="UP001519311">
    <property type="component" value="Unassembled WGS sequence"/>
</dbReference>
<evidence type="ECO:0000313" key="1">
    <source>
        <dbReference type="EMBL" id="MBP2357912.1"/>
    </source>
</evidence>
<proteinExistence type="predicted"/>
<sequence>MISWIRGAFPHHEVNVVFARGTSAGTLTQGLRDRQREPLASGEADGWAWAVHEMLNGEIEDFDDVDYNALCPDGTEIIVFVTQPCSPKGFPPAFAYHRDGHLVLWFSFEDVRTRVGANPDHLSPELLAAGIIGPDTECGLADEFGHDCFDHFYDDHERLVKVIADYFALPSPPLTAEVASK</sequence>
<keyword evidence="2" id="KW-1185">Reference proteome</keyword>
<protein>
    <submittedName>
        <fullName evidence="1">Uncharacterized protein</fullName>
    </submittedName>
</protein>
<reference evidence="1 2" key="1">
    <citation type="submission" date="2021-03" db="EMBL/GenBank/DDBJ databases">
        <title>Sequencing the genomes of 1000 actinobacteria strains.</title>
        <authorList>
            <person name="Klenk H.-P."/>
        </authorList>
    </citation>
    <scope>NUCLEOTIDE SEQUENCE [LARGE SCALE GENOMIC DNA]</scope>
    <source>
        <strain evidence="1 2">DSM 40843</strain>
    </source>
</reference>
<dbReference type="EMBL" id="JAGINS010000001">
    <property type="protein sequence ID" value="MBP2357912.1"/>
    <property type="molecule type" value="Genomic_DNA"/>
</dbReference>
<dbReference type="RefSeq" id="WP_124280591.1">
    <property type="nucleotide sequence ID" value="NZ_BMWJ01000002.1"/>
</dbReference>
<comment type="caution">
    <text evidence="1">The sequence shown here is derived from an EMBL/GenBank/DDBJ whole genome shotgun (WGS) entry which is preliminary data.</text>
</comment>
<organism evidence="1 2">
    <name type="scientific">Streptomyces clavifer</name>
    <dbReference type="NCBI Taxonomy" id="68188"/>
    <lineage>
        <taxon>Bacteria</taxon>
        <taxon>Bacillati</taxon>
        <taxon>Actinomycetota</taxon>
        <taxon>Actinomycetes</taxon>
        <taxon>Kitasatosporales</taxon>
        <taxon>Streptomycetaceae</taxon>
        <taxon>Streptomyces</taxon>
    </lineage>
</organism>
<name>A0ABS4V1W7_9ACTN</name>
<evidence type="ECO:0000313" key="2">
    <source>
        <dbReference type="Proteomes" id="UP001519311"/>
    </source>
</evidence>
<accession>A0ABS4V1W7</accession>